<keyword evidence="1" id="KW-0472">Membrane</keyword>
<evidence type="ECO:0000313" key="3">
    <source>
        <dbReference type="Proteomes" id="UP000824782"/>
    </source>
</evidence>
<dbReference type="AlphaFoldDB" id="A0AAV6YL44"/>
<proteinExistence type="predicted"/>
<feature type="non-terminal residue" evidence="2">
    <location>
        <position position="141"/>
    </location>
</feature>
<keyword evidence="1" id="KW-0812">Transmembrane</keyword>
<gene>
    <name evidence="2" type="ORF">GDO81_018719</name>
</gene>
<comment type="caution">
    <text evidence="2">The sequence shown here is derived from an EMBL/GenBank/DDBJ whole genome shotgun (WGS) entry which is preliminary data.</text>
</comment>
<dbReference type="EMBL" id="WNYA01093047">
    <property type="protein sequence ID" value="KAG8534726.1"/>
    <property type="molecule type" value="Genomic_DNA"/>
</dbReference>
<name>A0AAV6YL44_ENGPU</name>
<evidence type="ECO:0000313" key="2">
    <source>
        <dbReference type="EMBL" id="KAG8534726.1"/>
    </source>
</evidence>
<keyword evidence="1" id="KW-1133">Transmembrane helix</keyword>
<evidence type="ECO:0000256" key="1">
    <source>
        <dbReference type="SAM" id="Phobius"/>
    </source>
</evidence>
<keyword evidence="3" id="KW-1185">Reference proteome</keyword>
<dbReference type="Proteomes" id="UP000824782">
    <property type="component" value="Unassembled WGS sequence"/>
</dbReference>
<accession>A0AAV6YL44</accession>
<protein>
    <submittedName>
        <fullName evidence="2">Uncharacterized protein</fullName>
    </submittedName>
</protein>
<feature type="non-terminal residue" evidence="2">
    <location>
        <position position="1"/>
    </location>
</feature>
<organism evidence="2 3">
    <name type="scientific">Engystomops pustulosus</name>
    <name type="common">Tungara frog</name>
    <name type="synonym">Physalaemus pustulosus</name>
    <dbReference type="NCBI Taxonomy" id="76066"/>
    <lineage>
        <taxon>Eukaryota</taxon>
        <taxon>Metazoa</taxon>
        <taxon>Chordata</taxon>
        <taxon>Craniata</taxon>
        <taxon>Vertebrata</taxon>
        <taxon>Euteleostomi</taxon>
        <taxon>Amphibia</taxon>
        <taxon>Batrachia</taxon>
        <taxon>Anura</taxon>
        <taxon>Neobatrachia</taxon>
        <taxon>Hyloidea</taxon>
        <taxon>Leptodactylidae</taxon>
        <taxon>Leiuperinae</taxon>
        <taxon>Engystomops</taxon>
    </lineage>
</organism>
<sequence>GSCTVLGHVVEVNRLDPVLGIVLGTVASIAVVLLLVFFLVRERKKGKQKVAENLELLANNNRETVVSPIPFPHGDYRESYIPSSSSGGMSYRGGSIMAGSMPILLTNFHDNLRPQLLDEVKDVLIPESRLMTHRDRIIGKG</sequence>
<reference evidence="2" key="1">
    <citation type="thesis" date="2020" institute="ProQuest LLC" country="789 East Eisenhower Parkway, Ann Arbor, MI, USA">
        <title>Comparative Genomics and Chromosome Evolution.</title>
        <authorList>
            <person name="Mudd A.B."/>
        </authorList>
    </citation>
    <scope>NUCLEOTIDE SEQUENCE</scope>
    <source>
        <strain evidence="2">237g6f4</strain>
        <tissue evidence="2">Blood</tissue>
    </source>
</reference>
<feature type="transmembrane region" description="Helical" evidence="1">
    <location>
        <begin position="18"/>
        <end position="40"/>
    </location>
</feature>